<dbReference type="InterPro" id="IPR052905">
    <property type="entry name" value="LD-transpeptidase_YkuD-like"/>
</dbReference>
<evidence type="ECO:0000256" key="3">
    <source>
        <dbReference type="ARBA" id="ARBA00022679"/>
    </source>
</evidence>
<proteinExistence type="inferred from homology"/>
<dbReference type="PANTHER" id="PTHR41533">
    <property type="entry name" value="L,D-TRANSPEPTIDASE HI_1667-RELATED"/>
    <property type="match status" value="1"/>
</dbReference>
<keyword evidence="10" id="KW-1185">Reference proteome</keyword>
<evidence type="ECO:0000256" key="1">
    <source>
        <dbReference type="ARBA" id="ARBA00004752"/>
    </source>
</evidence>
<keyword evidence="5 7" id="KW-0573">Peptidoglycan synthesis</keyword>
<dbReference type="PROSITE" id="PS52029">
    <property type="entry name" value="LD_TPASE"/>
    <property type="match status" value="1"/>
</dbReference>
<keyword evidence="4 7" id="KW-0133">Cell shape</keyword>
<dbReference type="EMBL" id="QKXH01000001">
    <property type="protein sequence ID" value="PZX95043.1"/>
    <property type="molecule type" value="Genomic_DNA"/>
</dbReference>
<keyword evidence="6 7" id="KW-0961">Cell wall biogenesis/degradation</keyword>
<evidence type="ECO:0000256" key="6">
    <source>
        <dbReference type="ARBA" id="ARBA00023316"/>
    </source>
</evidence>
<dbReference type="OrthoDB" id="9778545at2"/>
<name>A0A2W7TX03_9FLAO</name>
<dbReference type="Gene3D" id="2.40.440.10">
    <property type="entry name" value="L,D-transpeptidase catalytic domain-like"/>
    <property type="match status" value="1"/>
</dbReference>
<sequence>MKKKVLFITIIAFTLSLISFYRYRKEILTAEATSSAQLQQKTAANKPIISIDKTAIIRFFKQYSSLKKYQSDVTIIYVKRNYKSIWYNRTGLIKFADVLYAKVNLLDEEGLNSHLPYKDKFDRIFDKNSADKPSQTDTEIMLSTVYVFYAQKVFHGMDTKKIQETGWFIPRNNISYANLLDSLLVNPELLSRNENLVFNQYYKLRDVLKKYRQIEKEGGWNQIDSISEAQELKPNDSSKIIGQIRHWLTINGDLKRDSKLNVYDDEMMAAILNFKKRNGFKANYPITYRHIRQMNIPAEERIKIIMINMERCRWIDPKLAKANEYIIINIPSFKLIYKKNGKKELESNVFLGQIITETVVFSANMSSIVFSPYWNIPKSIVESELKIQIERDKNYLAKNNIEWNNGNPRQKPGINNSLGLVKFVFPNSNNIYLHDTPARNLFDMEYRTFSHGCINLEKAKELAFLLLKDDPDWPIDRINNAMKGVKETTCILKHKIPIHIGYFTAWVNDSGEICFYNDIYLRDDHLAELLFSETP</sequence>
<evidence type="ECO:0000256" key="4">
    <source>
        <dbReference type="ARBA" id="ARBA00022960"/>
    </source>
</evidence>
<dbReference type="GO" id="GO:0009252">
    <property type="term" value="P:peptidoglycan biosynthetic process"/>
    <property type="evidence" value="ECO:0007669"/>
    <property type="project" value="UniProtKB-UniPathway"/>
</dbReference>
<dbReference type="Pfam" id="PF03734">
    <property type="entry name" value="YkuD"/>
    <property type="match status" value="1"/>
</dbReference>
<dbReference type="GO" id="GO:0016740">
    <property type="term" value="F:transferase activity"/>
    <property type="evidence" value="ECO:0007669"/>
    <property type="project" value="UniProtKB-KW"/>
</dbReference>
<dbReference type="InterPro" id="IPR045380">
    <property type="entry name" value="LD_TPept_scaffold_dom"/>
</dbReference>
<comment type="similarity">
    <text evidence="2">Belongs to the YkuD family.</text>
</comment>
<protein>
    <submittedName>
        <fullName evidence="9">L,D-transpeptidase</fullName>
    </submittedName>
</protein>
<evidence type="ECO:0000256" key="2">
    <source>
        <dbReference type="ARBA" id="ARBA00005992"/>
    </source>
</evidence>
<accession>A0A2W7TX03</accession>
<dbReference type="UniPathway" id="UPA00219"/>
<keyword evidence="3" id="KW-0808">Transferase</keyword>
<dbReference type="SUPFAM" id="SSF141523">
    <property type="entry name" value="L,D-transpeptidase catalytic domain-like"/>
    <property type="match status" value="1"/>
</dbReference>
<dbReference type="GO" id="GO:0008360">
    <property type="term" value="P:regulation of cell shape"/>
    <property type="evidence" value="ECO:0007669"/>
    <property type="project" value="UniProtKB-UniRule"/>
</dbReference>
<dbReference type="RefSeq" id="WP_111408119.1">
    <property type="nucleotide sequence ID" value="NZ_QKXH01000001.1"/>
</dbReference>
<dbReference type="CDD" id="cd16913">
    <property type="entry name" value="YkuD_like"/>
    <property type="match status" value="1"/>
</dbReference>
<feature type="active site" description="Proton donor/acceptor" evidence="7">
    <location>
        <position position="434"/>
    </location>
</feature>
<evidence type="ECO:0000256" key="7">
    <source>
        <dbReference type="PROSITE-ProRule" id="PRU01373"/>
    </source>
</evidence>
<dbReference type="PANTHER" id="PTHR41533:SF2">
    <property type="entry name" value="BLR7131 PROTEIN"/>
    <property type="match status" value="1"/>
</dbReference>
<reference evidence="9 10" key="1">
    <citation type="submission" date="2018-06" db="EMBL/GenBank/DDBJ databases">
        <title>Flavobacterium sp IMCC34762, genome.</title>
        <authorList>
            <person name="Joung Y."/>
            <person name="Cho J."/>
            <person name="Song J."/>
        </authorList>
    </citation>
    <scope>NUCLEOTIDE SEQUENCE [LARGE SCALE GENOMIC DNA]</scope>
    <source>
        <strain evidence="9 10">IMCC34762</strain>
    </source>
</reference>
<dbReference type="Proteomes" id="UP000249177">
    <property type="component" value="Unassembled WGS sequence"/>
</dbReference>
<feature type="active site" description="Nucleophile" evidence="7">
    <location>
        <position position="453"/>
    </location>
</feature>
<dbReference type="InterPro" id="IPR005490">
    <property type="entry name" value="LD_TPept_cat_dom"/>
</dbReference>
<dbReference type="AlphaFoldDB" id="A0A2W7TX03"/>
<evidence type="ECO:0000313" key="9">
    <source>
        <dbReference type="EMBL" id="PZX95043.1"/>
    </source>
</evidence>
<evidence type="ECO:0000256" key="5">
    <source>
        <dbReference type="ARBA" id="ARBA00022984"/>
    </source>
</evidence>
<dbReference type="InterPro" id="IPR038063">
    <property type="entry name" value="Transpep_catalytic_dom"/>
</dbReference>
<comment type="caution">
    <text evidence="9">The sequence shown here is derived from an EMBL/GenBank/DDBJ whole genome shotgun (WGS) entry which is preliminary data.</text>
</comment>
<organism evidence="9 10">
    <name type="scientific">Flavobacterium aquariorum</name>
    <dbReference type="NCBI Taxonomy" id="2217670"/>
    <lineage>
        <taxon>Bacteria</taxon>
        <taxon>Pseudomonadati</taxon>
        <taxon>Bacteroidota</taxon>
        <taxon>Flavobacteriia</taxon>
        <taxon>Flavobacteriales</taxon>
        <taxon>Flavobacteriaceae</taxon>
        <taxon>Flavobacterium</taxon>
    </lineage>
</organism>
<gene>
    <name evidence="9" type="ORF">DOS84_00290</name>
</gene>
<dbReference type="GO" id="GO:0004180">
    <property type="term" value="F:carboxypeptidase activity"/>
    <property type="evidence" value="ECO:0007669"/>
    <property type="project" value="UniProtKB-ARBA"/>
</dbReference>
<comment type="pathway">
    <text evidence="1 7">Cell wall biogenesis; peptidoglycan biosynthesis.</text>
</comment>
<dbReference type="GO" id="GO:0071555">
    <property type="term" value="P:cell wall organization"/>
    <property type="evidence" value="ECO:0007669"/>
    <property type="project" value="UniProtKB-UniRule"/>
</dbReference>
<dbReference type="Pfam" id="PF20142">
    <property type="entry name" value="Scaffold"/>
    <property type="match status" value="1"/>
</dbReference>
<evidence type="ECO:0000259" key="8">
    <source>
        <dbReference type="PROSITE" id="PS52029"/>
    </source>
</evidence>
<evidence type="ECO:0000313" key="10">
    <source>
        <dbReference type="Proteomes" id="UP000249177"/>
    </source>
</evidence>
<feature type="domain" description="L,D-TPase catalytic" evidence="8">
    <location>
        <begin position="324"/>
        <end position="478"/>
    </location>
</feature>